<keyword evidence="2" id="KW-0812">Transmembrane</keyword>
<dbReference type="VEuPathDB" id="FungiDB:CC77DRAFT_265175"/>
<protein>
    <submittedName>
        <fullName evidence="3">Uncharacterized protein</fullName>
    </submittedName>
</protein>
<keyword evidence="2" id="KW-0472">Membrane</keyword>
<gene>
    <name evidence="3" type="ORF">CC77DRAFT_265175</name>
</gene>
<dbReference type="GeneID" id="29116515"/>
<keyword evidence="4" id="KW-1185">Reference proteome</keyword>
<dbReference type="Proteomes" id="UP000077248">
    <property type="component" value="Unassembled WGS sequence"/>
</dbReference>
<feature type="transmembrane region" description="Helical" evidence="2">
    <location>
        <begin position="12"/>
        <end position="37"/>
    </location>
</feature>
<proteinExistence type="predicted"/>
<evidence type="ECO:0000313" key="4">
    <source>
        <dbReference type="Proteomes" id="UP000077248"/>
    </source>
</evidence>
<sequence>MKSFTAHSWLEFWFYGLYPALMVALTCIGVLATLALWPFHMKSTTQLCERCKQREKSDDSERVSTSATFTTSDARLHPHQKVFEPEPSRSQHPAFRYSFIPPSPFGAGTPIRVPSFRTSSPCQPDGTPVRVRSLRHFLLPPPLSRHRADGEQGSDGARTPDKTPSVSRRLSAVAEDMVDAIMV</sequence>
<evidence type="ECO:0000256" key="1">
    <source>
        <dbReference type="SAM" id="MobiDB-lite"/>
    </source>
</evidence>
<dbReference type="AlphaFoldDB" id="A0A177DD37"/>
<name>A0A177DD37_ALTAL</name>
<organism evidence="3 4">
    <name type="scientific">Alternaria alternata</name>
    <name type="common">Alternaria rot fungus</name>
    <name type="synonym">Torula alternata</name>
    <dbReference type="NCBI Taxonomy" id="5599"/>
    <lineage>
        <taxon>Eukaryota</taxon>
        <taxon>Fungi</taxon>
        <taxon>Dikarya</taxon>
        <taxon>Ascomycota</taxon>
        <taxon>Pezizomycotina</taxon>
        <taxon>Dothideomycetes</taxon>
        <taxon>Pleosporomycetidae</taxon>
        <taxon>Pleosporales</taxon>
        <taxon>Pleosporineae</taxon>
        <taxon>Pleosporaceae</taxon>
        <taxon>Alternaria</taxon>
        <taxon>Alternaria sect. Alternaria</taxon>
        <taxon>Alternaria alternata complex</taxon>
    </lineage>
</organism>
<accession>A0A177DD37</accession>
<evidence type="ECO:0000313" key="3">
    <source>
        <dbReference type="EMBL" id="OAG17615.1"/>
    </source>
</evidence>
<reference evidence="3 4" key="1">
    <citation type="submission" date="2016-05" db="EMBL/GenBank/DDBJ databases">
        <title>Comparative analysis of secretome profiles of manganese(II)-oxidizing ascomycete fungi.</title>
        <authorList>
            <consortium name="DOE Joint Genome Institute"/>
            <person name="Zeiner C.A."/>
            <person name="Purvine S.O."/>
            <person name="Zink E.M."/>
            <person name="Wu S."/>
            <person name="Pasa-Tolic L."/>
            <person name="Chaput D.L."/>
            <person name="Haridas S."/>
            <person name="Grigoriev I.V."/>
            <person name="Santelli C.M."/>
            <person name="Hansel C.M."/>
        </authorList>
    </citation>
    <scope>NUCLEOTIDE SEQUENCE [LARGE SCALE GENOMIC DNA]</scope>
    <source>
        <strain evidence="3 4">SRC1lrK2f</strain>
    </source>
</reference>
<dbReference type="KEGG" id="aalt:CC77DRAFT_265175"/>
<dbReference type="RefSeq" id="XP_018383036.1">
    <property type="nucleotide sequence ID" value="XM_018530921.1"/>
</dbReference>
<keyword evidence="2" id="KW-1133">Transmembrane helix</keyword>
<dbReference type="EMBL" id="KV441486">
    <property type="protein sequence ID" value="OAG17615.1"/>
    <property type="molecule type" value="Genomic_DNA"/>
</dbReference>
<feature type="region of interest" description="Disordered" evidence="1">
    <location>
        <begin position="140"/>
        <end position="169"/>
    </location>
</feature>
<evidence type="ECO:0000256" key="2">
    <source>
        <dbReference type="SAM" id="Phobius"/>
    </source>
</evidence>